<gene>
    <name evidence="1" type="ORF">SK128_017059</name>
</gene>
<protein>
    <submittedName>
        <fullName evidence="1">Uncharacterized protein</fullName>
    </submittedName>
</protein>
<dbReference type="Proteomes" id="UP001381693">
    <property type="component" value="Unassembled WGS sequence"/>
</dbReference>
<comment type="caution">
    <text evidence="1">The sequence shown here is derived from an EMBL/GenBank/DDBJ whole genome shotgun (WGS) entry which is preliminary data.</text>
</comment>
<dbReference type="EMBL" id="JAXCGZ010013226">
    <property type="protein sequence ID" value="KAK7073276.1"/>
    <property type="molecule type" value="Genomic_DNA"/>
</dbReference>
<sequence length="105" mass="11670">MGAFPGFAAMGVLHDMMDSVRVVGHLRRQHLHALLQNTLQDFASTQVSEIYIALELLSTRCMDVYNATEKLNPLPMPKFGARDGEWKVANIYILALAPSGRWLAA</sequence>
<organism evidence="1 2">
    <name type="scientific">Halocaridina rubra</name>
    <name type="common">Hawaiian red shrimp</name>
    <dbReference type="NCBI Taxonomy" id="373956"/>
    <lineage>
        <taxon>Eukaryota</taxon>
        <taxon>Metazoa</taxon>
        <taxon>Ecdysozoa</taxon>
        <taxon>Arthropoda</taxon>
        <taxon>Crustacea</taxon>
        <taxon>Multicrustacea</taxon>
        <taxon>Malacostraca</taxon>
        <taxon>Eumalacostraca</taxon>
        <taxon>Eucarida</taxon>
        <taxon>Decapoda</taxon>
        <taxon>Pleocyemata</taxon>
        <taxon>Caridea</taxon>
        <taxon>Atyoidea</taxon>
        <taxon>Atyidae</taxon>
        <taxon>Halocaridina</taxon>
    </lineage>
</organism>
<reference evidence="1 2" key="1">
    <citation type="submission" date="2023-11" db="EMBL/GenBank/DDBJ databases">
        <title>Halocaridina rubra genome assembly.</title>
        <authorList>
            <person name="Smith C."/>
        </authorList>
    </citation>
    <scope>NUCLEOTIDE SEQUENCE [LARGE SCALE GENOMIC DNA]</scope>
    <source>
        <strain evidence="1">EP-1</strain>
        <tissue evidence="1">Whole</tissue>
    </source>
</reference>
<keyword evidence="2" id="KW-1185">Reference proteome</keyword>
<accession>A0AAN8WVY2</accession>
<dbReference type="AlphaFoldDB" id="A0AAN8WVY2"/>
<name>A0AAN8WVY2_HALRR</name>
<evidence type="ECO:0000313" key="1">
    <source>
        <dbReference type="EMBL" id="KAK7073276.1"/>
    </source>
</evidence>
<evidence type="ECO:0000313" key="2">
    <source>
        <dbReference type="Proteomes" id="UP001381693"/>
    </source>
</evidence>
<proteinExistence type="predicted"/>